<dbReference type="GO" id="GO:0016491">
    <property type="term" value="F:oxidoreductase activity"/>
    <property type="evidence" value="ECO:0007669"/>
    <property type="project" value="InterPro"/>
</dbReference>
<dbReference type="GO" id="GO:0051537">
    <property type="term" value="F:2 iron, 2 sulfur cluster binding"/>
    <property type="evidence" value="ECO:0007669"/>
    <property type="project" value="UniProtKB-KW"/>
</dbReference>
<dbReference type="CDD" id="cd03064">
    <property type="entry name" value="TRX_Fd_NuoE"/>
    <property type="match status" value="1"/>
</dbReference>
<evidence type="ECO:0000256" key="5">
    <source>
        <dbReference type="ARBA" id="ARBA00023014"/>
    </source>
</evidence>
<evidence type="ECO:0000256" key="3">
    <source>
        <dbReference type="ARBA" id="ARBA00022723"/>
    </source>
</evidence>
<gene>
    <name evidence="8" type="ORF">FYJ51_00835</name>
</gene>
<dbReference type="PANTHER" id="PTHR43342:SF2">
    <property type="entry name" value="POTENTIAL NAD-REDUCING HYDROGENASE SUBUNIT"/>
    <property type="match status" value="1"/>
</dbReference>
<dbReference type="EMBL" id="VUMN01000001">
    <property type="protein sequence ID" value="MSS57458.1"/>
    <property type="molecule type" value="Genomic_DNA"/>
</dbReference>
<dbReference type="PROSITE" id="PS01099">
    <property type="entry name" value="COMPLEX1_24K"/>
    <property type="match status" value="1"/>
</dbReference>
<proteinExistence type="inferred from homology"/>
<dbReference type="InterPro" id="IPR041921">
    <property type="entry name" value="NuoE_N"/>
</dbReference>
<dbReference type="SUPFAM" id="SSF52833">
    <property type="entry name" value="Thioredoxin-like"/>
    <property type="match status" value="1"/>
</dbReference>
<name>A0A7X2NR21_9FIRM</name>
<organism evidence="8 9">
    <name type="scientific">Stecheria intestinalis</name>
    <dbReference type="NCBI Taxonomy" id="2606630"/>
    <lineage>
        <taxon>Bacteria</taxon>
        <taxon>Bacillati</taxon>
        <taxon>Bacillota</taxon>
        <taxon>Erysipelotrichia</taxon>
        <taxon>Erysipelotrichales</taxon>
        <taxon>Erysipelotrichaceae</taxon>
        <taxon>Stecheria</taxon>
    </lineage>
</organism>
<feature type="binding site" evidence="7">
    <location>
        <position position="87"/>
    </location>
    <ligand>
        <name>[2Fe-2S] cluster</name>
        <dbReference type="ChEBI" id="CHEBI:190135"/>
    </ligand>
</feature>
<keyword evidence="3 7" id="KW-0479">Metal-binding</keyword>
<keyword evidence="4 7" id="KW-0408">Iron</keyword>
<accession>A0A7X2NR21</accession>
<keyword evidence="2 7" id="KW-0001">2Fe-2S</keyword>
<comment type="similarity">
    <text evidence="1">Belongs to the complex I 24 kDa subunit family.</text>
</comment>
<feature type="binding site" evidence="7">
    <location>
        <position position="123"/>
    </location>
    <ligand>
        <name>[2Fe-2S] cluster</name>
        <dbReference type="ChEBI" id="CHEBI:190135"/>
    </ligand>
</feature>
<evidence type="ECO:0000256" key="7">
    <source>
        <dbReference type="PIRSR" id="PIRSR000216-1"/>
    </source>
</evidence>
<dbReference type="Proteomes" id="UP000461880">
    <property type="component" value="Unassembled WGS sequence"/>
</dbReference>
<dbReference type="InterPro" id="IPR028431">
    <property type="entry name" value="NADP_DH_HndA-like"/>
</dbReference>
<feature type="binding site" evidence="7">
    <location>
        <position position="127"/>
    </location>
    <ligand>
        <name>[2Fe-2S] cluster</name>
        <dbReference type="ChEBI" id="CHEBI:190135"/>
    </ligand>
</feature>
<comment type="cofactor">
    <cofactor evidence="7">
        <name>[2Fe-2S] cluster</name>
        <dbReference type="ChEBI" id="CHEBI:190135"/>
    </cofactor>
    <text evidence="7">Binds 1 [2Fe-2S] cluster.</text>
</comment>
<evidence type="ECO:0000313" key="8">
    <source>
        <dbReference type="EMBL" id="MSS57458.1"/>
    </source>
</evidence>
<evidence type="ECO:0000256" key="2">
    <source>
        <dbReference type="ARBA" id="ARBA00022714"/>
    </source>
</evidence>
<dbReference type="GO" id="GO:0046872">
    <property type="term" value="F:metal ion binding"/>
    <property type="evidence" value="ECO:0007669"/>
    <property type="project" value="UniProtKB-KW"/>
</dbReference>
<protein>
    <submittedName>
        <fullName evidence="8">NAD(P)H-dependent oxidoreductase subunit E</fullName>
    </submittedName>
</protein>
<reference evidence="8 9" key="1">
    <citation type="submission" date="2019-08" db="EMBL/GenBank/DDBJ databases">
        <title>In-depth cultivation of the pig gut microbiome towards novel bacterial diversity and tailored functional studies.</title>
        <authorList>
            <person name="Wylensek D."/>
            <person name="Hitch T.C.A."/>
            <person name="Clavel T."/>
        </authorList>
    </citation>
    <scope>NUCLEOTIDE SEQUENCE [LARGE SCALE GENOMIC DNA]</scope>
    <source>
        <strain evidence="8 9">Oil+RF-744-GAM-WT-6</strain>
    </source>
</reference>
<dbReference type="Pfam" id="PF01257">
    <property type="entry name" value="2Fe-2S_thioredx"/>
    <property type="match status" value="1"/>
</dbReference>
<feature type="binding site" evidence="7">
    <location>
        <position position="82"/>
    </location>
    <ligand>
        <name>[2Fe-2S] cluster</name>
        <dbReference type="ChEBI" id="CHEBI:190135"/>
    </ligand>
</feature>
<evidence type="ECO:0000256" key="6">
    <source>
        <dbReference type="ARBA" id="ARBA00034078"/>
    </source>
</evidence>
<dbReference type="AlphaFoldDB" id="A0A7X2NR21"/>
<dbReference type="InterPro" id="IPR002023">
    <property type="entry name" value="NuoE-like"/>
</dbReference>
<dbReference type="Gene3D" id="1.10.10.1590">
    <property type="entry name" value="NADH-quinone oxidoreductase subunit E"/>
    <property type="match status" value="1"/>
</dbReference>
<evidence type="ECO:0000313" key="9">
    <source>
        <dbReference type="Proteomes" id="UP000461880"/>
    </source>
</evidence>
<comment type="cofactor">
    <cofactor evidence="6">
        <name>[2Fe-2S] cluster</name>
        <dbReference type="ChEBI" id="CHEBI:190135"/>
    </cofactor>
</comment>
<evidence type="ECO:0000256" key="1">
    <source>
        <dbReference type="ARBA" id="ARBA00010643"/>
    </source>
</evidence>
<dbReference type="PIRSF" id="PIRSF000216">
    <property type="entry name" value="NADH_DH_24kDa"/>
    <property type="match status" value="1"/>
</dbReference>
<dbReference type="Gene3D" id="3.40.30.10">
    <property type="entry name" value="Glutaredoxin"/>
    <property type="match status" value="1"/>
</dbReference>
<keyword evidence="5 7" id="KW-0411">Iron-sulfur</keyword>
<comment type="caution">
    <text evidence="8">The sequence shown here is derived from an EMBL/GenBank/DDBJ whole genome shotgun (WGS) entry which is preliminary data.</text>
</comment>
<dbReference type="InterPro" id="IPR036249">
    <property type="entry name" value="Thioredoxin-like_sf"/>
</dbReference>
<dbReference type="PANTHER" id="PTHR43342">
    <property type="entry name" value="NADH-QUINONE OXIDOREDUCTASE, E SUBUNIT"/>
    <property type="match status" value="1"/>
</dbReference>
<evidence type="ECO:0000256" key="4">
    <source>
        <dbReference type="ARBA" id="ARBA00023004"/>
    </source>
</evidence>
<dbReference type="RefSeq" id="WP_105303720.1">
    <property type="nucleotide sequence ID" value="NZ_JAQXPC010000025.1"/>
</dbReference>
<sequence>MERLNQESLKAIDQIVERHRGEPGPAIVMLHEVQDSLGYIPFEAMEKIAAATNQSVADIYGVVCFYAQFTTQPKGKHVINVCLGTACYVKGSQALIDEAMKLTGAAINKTSEDGMFSLDATRCLGACGLAPVCVIDGKTIGQCTIARLDEEVGRIRSAESAA</sequence>
<dbReference type="InterPro" id="IPR042128">
    <property type="entry name" value="NuoE_dom"/>
</dbReference>
<keyword evidence="9" id="KW-1185">Reference proteome</keyword>